<accession>A0A2P2DYU3</accession>
<evidence type="ECO:0000313" key="3">
    <source>
        <dbReference type="Proteomes" id="UP000245133"/>
    </source>
</evidence>
<keyword evidence="2" id="KW-0808">Transferase</keyword>
<comment type="caution">
    <text evidence="2">The sequence shown here is derived from an EMBL/GenBank/DDBJ whole genome shotgun (WGS) entry which is preliminary data.</text>
</comment>
<evidence type="ECO:0000256" key="1">
    <source>
        <dbReference type="SAM" id="Coils"/>
    </source>
</evidence>
<dbReference type="InterPro" id="IPR053205">
    <property type="entry name" value="GHMP_kinase_L-arabinokinase"/>
</dbReference>
<dbReference type="SUPFAM" id="SSF53756">
    <property type="entry name" value="UDP-Glycosyltransferase/glycogen phosphorylase"/>
    <property type="match status" value="1"/>
</dbReference>
<dbReference type="Proteomes" id="UP000245133">
    <property type="component" value="Unassembled WGS sequence"/>
</dbReference>
<evidence type="ECO:0000313" key="2">
    <source>
        <dbReference type="EMBL" id="GBF49794.1"/>
    </source>
</evidence>
<dbReference type="PANTHER" id="PTHR38134:SF2">
    <property type="entry name" value="GALACTOKINASE"/>
    <property type="match status" value="1"/>
</dbReference>
<name>A0A2P2DYU3_9LEPT</name>
<feature type="coiled-coil region" evidence="1">
    <location>
        <begin position="65"/>
        <end position="92"/>
    </location>
</feature>
<protein>
    <submittedName>
        <fullName evidence="2">Glycosyltransferase family 1</fullName>
    </submittedName>
</protein>
<sequence length="355" mass="40326">MKIYYYSSGHGYGHISRSSVILLELLKCPQIEEIHLVSDRISFIDWEHPKLKKRKVNLDLGVIQKDSLSIDLKATEANLQTFEKDKHKLIQSESKYCRENSIKLIMSDVSSLPMVIAVEAEIPSIFIGNFTWDFIYRHYANQSSYFSYIADLYATEYSFATEALFLPLTCSMPSFLETKNIGFVGRKPNVSKEEAKNSFGFRSDKTYILMSFGAYGLSGFPLNLEKLSDEIVLVASGVPGLVDNRIFVPREGHYPDLVSACDFVLTKPGYGIISECVYAKTPILYTERGDFAEYPVLTNWLDTFFPSSYISHEQISNCDFNGSISSIDNSLWTTKLKEILYDGEKTVVEQVLEYS</sequence>
<dbReference type="EMBL" id="BFBB01000003">
    <property type="protein sequence ID" value="GBF49794.1"/>
    <property type="molecule type" value="Genomic_DNA"/>
</dbReference>
<keyword evidence="1" id="KW-0175">Coiled coil</keyword>
<dbReference type="RefSeq" id="WP_108974985.1">
    <property type="nucleotide sequence ID" value="NZ_BFBB01000003.1"/>
</dbReference>
<organism evidence="2 3">
    <name type="scientific">Leptospira ryugenii</name>
    <dbReference type="NCBI Taxonomy" id="1917863"/>
    <lineage>
        <taxon>Bacteria</taxon>
        <taxon>Pseudomonadati</taxon>
        <taxon>Spirochaetota</taxon>
        <taxon>Spirochaetia</taxon>
        <taxon>Leptospirales</taxon>
        <taxon>Leptospiraceae</taxon>
        <taxon>Leptospira</taxon>
    </lineage>
</organism>
<dbReference type="AlphaFoldDB" id="A0A2P2DYU3"/>
<reference evidence="2 3" key="1">
    <citation type="submission" date="2018-02" db="EMBL/GenBank/DDBJ databases">
        <title>Novel Leptospira species isolated from soil and water in Japan.</title>
        <authorList>
            <person name="Nakao R."/>
            <person name="Masuzawa T."/>
        </authorList>
    </citation>
    <scope>NUCLEOTIDE SEQUENCE [LARGE SCALE GENOMIC DNA]</scope>
    <source>
        <strain evidence="2 3">YH101</strain>
    </source>
</reference>
<dbReference type="GO" id="GO:0016740">
    <property type="term" value="F:transferase activity"/>
    <property type="evidence" value="ECO:0007669"/>
    <property type="project" value="UniProtKB-KW"/>
</dbReference>
<dbReference type="PANTHER" id="PTHR38134">
    <property type="entry name" value="SLR1395 PROTEIN"/>
    <property type="match status" value="1"/>
</dbReference>
<dbReference type="OrthoDB" id="9776616at2"/>
<gene>
    <name evidence="2" type="ORF">LPTSP4_13130</name>
</gene>
<proteinExistence type="predicted"/>
<keyword evidence="3" id="KW-1185">Reference proteome</keyword>